<dbReference type="RefSeq" id="WP_116555886.1">
    <property type="nucleotide sequence ID" value="NZ_QCZG01000044.1"/>
</dbReference>
<evidence type="ECO:0000313" key="4">
    <source>
        <dbReference type="Proteomes" id="UP000245998"/>
    </source>
</evidence>
<comment type="caution">
    <text evidence="3">The sequence shown here is derived from an EMBL/GenBank/DDBJ whole genome shotgun (WGS) entry which is preliminary data.</text>
</comment>
<keyword evidence="2" id="KW-0472">Membrane</keyword>
<evidence type="ECO:0008006" key="5">
    <source>
        <dbReference type="Google" id="ProtNLM"/>
    </source>
</evidence>
<dbReference type="OrthoDB" id="2873920at2"/>
<evidence type="ECO:0000256" key="2">
    <source>
        <dbReference type="SAM" id="Phobius"/>
    </source>
</evidence>
<feature type="transmembrane region" description="Helical" evidence="2">
    <location>
        <begin position="7"/>
        <end position="29"/>
    </location>
</feature>
<dbReference type="Proteomes" id="UP000245998">
    <property type="component" value="Unassembled WGS sequence"/>
</dbReference>
<proteinExistence type="predicted"/>
<name>A0A2U1JSR8_9BACI</name>
<gene>
    <name evidence="3" type="ORF">DCC39_15885</name>
</gene>
<feature type="coiled-coil region" evidence="1">
    <location>
        <begin position="429"/>
        <end position="456"/>
    </location>
</feature>
<evidence type="ECO:0000313" key="3">
    <source>
        <dbReference type="EMBL" id="PWA07923.1"/>
    </source>
</evidence>
<keyword evidence="2" id="KW-1133">Transmembrane helix</keyword>
<reference evidence="3 4" key="1">
    <citation type="submission" date="2018-04" db="EMBL/GenBank/DDBJ databases">
        <title>Camelliibacillus theae gen. nov., sp. nov., isolated from Pu'er tea.</title>
        <authorList>
            <person name="Niu L."/>
        </authorList>
    </citation>
    <scope>NUCLEOTIDE SEQUENCE [LARGE SCALE GENOMIC DNA]</scope>
    <source>
        <strain evidence="3 4">T8</strain>
    </source>
</reference>
<evidence type="ECO:0000256" key="1">
    <source>
        <dbReference type="SAM" id="Coils"/>
    </source>
</evidence>
<feature type="transmembrane region" description="Helical" evidence="2">
    <location>
        <begin position="126"/>
        <end position="146"/>
    </location>
</feature>
<organism evidence="3 4">
    <name type="scientific">Pueribacillus theae</name>
    <dbReference type="NCBI Taxonomy" id="2171751"/>
    <lineage>
        <taxon>Bacteria</taxon>
        <taxon>Bacillati</taxon>
        <taxon>Bacillota</taxon>
        <taxon>Bacilli</taxon>
        <taxon>Bacillales</taxon>
        <taxon>Bacillaceae</taxon>
        <taxon>Pueribacillus</taxon>
    </lineage>
</organism>
<feature type="transmembrane region" description="Helical" evidence="2">
    <location>
        <begin position="41"/>
        <end position="58"/>
    </location>
</feature>
<feature type="transmembrane region" description="Helical" evidence="2">
    <location>
        <begin position="192"/>
        <end position="214"/>
    </location>
</feature>
<feature type="transmembrane region" description="Helical" evidence="2">
    <location>
        <begin position="90"/>
        <end position="114"/>
    </location>
</feature>
<feature type="transmembrane region" description="Helical" evidence="2">
    <location>
        <begin position="285"/>
        <end position="304"/>
    </location>
</feature>
<keyword evidence="2" id="KW-0812">Transmembrane</keyword>
<keyword evidence="1" id="KW-0175">Coiled coil</keyword>
<sequence length="456" mass="52309">MKQLKSLSIYLILLYSEALWMVYAIIFFTGNERGIAPVFDLKWWIIACIAGFVLNVLLAGRVPYFVMVFGNGIVLTGLIILNWLSNMPELTLGLGIALSIAVSVLFIRSANFIYREPSRTQMMGHFEGNIVLYVIYVLLFSLSDWFQGTVPFHMLFLFAIFMSLIGMVFTLQSHEINDGQQETDIQKVGQSGWFVGVITFLLASLSLLCLVMLIPSIRTGLHAVAITLLSGAKWVGTSLMNIAVFLFNLFPELNSTGELPPPSEEQPNFSGDGNEEIPFTIPIEWMFILVGAIAVIVIAVWMVTKWLKNKQPPQSVKLQSLKVVRGSWWKTVVRKMIALYHKMVLGWKMRFPRFYHFPIYWQYHQLEKWGRKNGIIRLKHETSMEYVEKVIDYLEDVVEGKNYEVKELLHQLNHTYQSTYYGSENGYSVNEFKSLINDLKKLRNNQKNNASETKNI</sequence>
<dbReference type="AlphaFoldDB" id="A0A2U1JSR8"/>
<feature type="transmembrane region" description="Helical" evidence="2">
    <location>
        <begin position="65"/>
        <end position="84"/>
    </location>
</feature>
<feature type="transmembrane region" description="Helical" evidence="2">
    <location>
        <begin position="152"/>
        <end position="171"/>
    </location>
</feature>
<keyword evidence="4" id="KW-1185">Reference proteome</keyword>
<protein>
    <recommendedName>
        <fullName evidence="5">DUF4129 domain-containing protein</fullName>
    </recommendedName>
</protein>
<accession>A0A2U1JSR8</accession>
<dbReference type="EMBL" id="QCZG01000044">
    <property type="protein sequence ID" value="PWA07923.1"/>
    <property type="molecule type" value="Genomic_DNA"/>
</dbReference>